<dbReference type="Proteomes" id="UP000293433">
    <property type="component" value="Unassembled WGS sequence"/>
</dbReference>
<dbReference type="OrthoDB" id="9810009at2"/>
<dbReference type="EMBL" id="SGWV01000007">
    <property type="protein sequence ID" value="RZS58371.1"/>
    <property type="molecule type" value="Genomic_DNA"/>
</dbReference>
<sequence>MTIDPNMNIDEDRPDAIAVVDALAGLPADFLEDGREDSPPQERDDLSGTQFSLPNRIDAHSYDFSSPSTTNPNPESRRT</sequence>
<protein>
    <submittedName>
        <fullName evidence="2">Uncharacterized protein</fullName>
    </submittedName>
</protein>
<reference evidence="2 3" key="1">
    <citation type="submission" date="2019-02" db="EMBL/GenBank/DDBJ databases">
        <title>Genomic Encyclopedia of Type Strains, Phase IV (KMG-IV): sequencing the most valuable type-strain genomes for metagenomic binning, comparative biology and taxonomic classification.</title>
        <authorList>
            <person name="Goeker M."/>
        </authorList>
    </citation>
    <scope>NUCLEOTIDE SEQUENCE [LARGE SCALE GENOMIC DNA]</scope>
    <source>
        <strain evidence="2 3">DSM 10617</strain>
    </source>
</reference>
<comment type="caution">
    <text evidence="2">The sequence shown here is derived from an EMBL/GenBank/DDBJ whole genome shotgun (WGS) entry which is preliminary data.</text>
</comment>
<feature type="compositionally biased region" description="Basic and acidic residues" evidence="1">
    <location>
        <begin position="32"/>
        <end position="46"/>
    </location>
</feature>
<accession>A0A4Q7LUV8</accession>
<feature type="compositionally biased region" description="Low complexity" evidence="1">
    <location>
        <begin position="65"/>
        <end position="79"/>
    </location>
</feature>
<organism evidence="2 3">
    <name type="scientific">Sphaerotilus mobilis</name>
    <dbReference type="NCBI Taxonomy" id="47994"/>
    <lineage>
        <taxon>Bacteria</taxon>
        <taxon>Pseudomonadati</taxon>
        <taxon>Pseudomonadota</taxon>
        <taxon>Betaproteobacteria</taxon>
        <taxon>Burkholderiales</taxon>
        <taxon>Sphaerotilaceae</taxon>
        <taxon>Sphaerotilus</taxon>
    </lineage>
</organism>
<name>A0A4Q7LUV8_9BURK</name>
<dbReference type="RefSeq" id="WP_130480525.1">
    <property type="nucleotide sequence ID" value="NZ_SGWV01000007.1"/>
</dbReference>
<proteinExistence type="predicted"/>
<keyword evidence="3" id="KW-1185">Reference proteome</keyword>
<feature type="region of interest" description="Disordered" evidence="1">
    <location>
        <begin position="30"/>
        <end position="79"/>
    </location>
</feature>
<evidence type="ECO:0000256" key="1">
    <source>
        <dbReference type="SAM" id="MobiDB-lite"/>
    </source>
</evidence>
<gene>
    <name evidence="2" type="ORF">EV685_0663</name>
</gene>
<dbReference type="AlphaFoldDB" id="A0A4Q7LUV8"/>
<evidence type="ECO:0000313" key="2">
    <source>
        <dbReference type="EMBL" id="RZS58371.1"/>
    </source>
</evidence>
<evidence type="ECO:0000313" key="3">
    <source>
        <dbReference type="Proteomes" id="UP000293433"/>
    </source>
</evidence>